<accession>A0A8T1FK75</accession>
<name>A0A8T1FK75_9STRA</name>
<evidence type="ECO:0000313" key="2">
    <source>
        <dbReference type="Proteomes" id="UP000697107"/>
    </source>
</evidence>
<reference evidence="1" key="1">
    <citation type="submission" date="2018-10" db="EMBL/GenBank/DDBJ databases">
        <title>Effector identification in a new, highly contiguous assembly of the strawberry crown rot pathogen Phytophthora cactorum.</title>
        <authorList>
            <person name="Armitage A.D."/>
            <person name="Nellist C.F."/>
            <person name="Bates H."/>
            <person name="Vickerstaff R.J."/>
            <person name="Harrison R.J."/>
        </authorList>
    </citation>
    <scope>NUCLEOTIDE SEQUENCE</scope>
    <source>
        <strain evidence="1">P415</strain>
    </source>
</reference>
<evidence type="ECO:0000313" key="1">
    <source>
        <dbReference type="EMBL" id="KAG2977253.1"/>
    </source>
</evidence>
<protein>
    <submittedName>
        <fullName evidence="1">Uncharacterized protein</fullName>
    </submittedName>
</protein>
<dbReference type="Proteomes" id="UP000697107">
    <property type="component" value="Unassembled WGS sequence"/>
</dbReference>
<proteinExistence type="predicted"/>
<organism evidence="1 2">
    <name type="scientific">Phytophthora cactorum</name>
    <dbReference type="NCBI Taxonomy" id="29920"/>
    <lineage>
        <taxon>Eukaryota</taxon>
        <taxon>Sar</taxon>
        <taxon>Stramenopiles</taxon>
        <taxon>Oomycota</taxon>
        <taxon>Peronosporomycetes</taxon>
        <taxon>Peronosporales</taxon>
        <taxon>Peronosporaceae</taxon>
        <taxon>Phytophthora</taxon>
    </lineage>
</organism>
<gene>
    <name evidence="1" type="ORF">PC118_g12980</name>
</gene>
<dbReference type="AlphaFoldDB" id="A0A8T1FK75"/>
<sequence length="76" mass="8608">MLDDRPTERAEPFSPVSIAVNTSRERRSFICQLINRDWQRTPAAGSQILYMICSVWIHVCSCLISRIHRAGPAAAH</sequence>
<dbReference type="EMBL" id="RCML01000431">
    <property type="protein sequence ID" value="KAG2977253.1"/>
    <property type="molecule type" value="Genomic_DNA"/>
</dbReference>
<comment type="caution">
    <text evidence="1">The sequence shown here is derived from an EMBL/GenBank/DDBJ whole genome shotgun (WGS) entry which is preliminary data.</text>
</comment>